<name>A0A9Q0XJW3_9SAUR</name>
<dbReference type="OrthoDB" id="10260387at2759"/>
<sequence length="97" mass="10712">MTYGAPYSVPANLAALEKQQSKFLRAILQLPKSASNAAIRLETGLTGKHRDLRDPVPWTLLYADDVMIASESKADLEHQAQVWGDSLTRFGLCLNVK</sequence>
<protein>
    <recommendedName>
        <fullName evidence="3">Reverse transcriptase domain-containing protein</fullName>
    </recommendedName>
</protein>
<dbReference type="EMBL" id="JAPFRF010000011">
    <property type="protein sequence ID" value="KAJ7317298.1"/>
    <property type="molecule type" value="Genomic_DNA"/>
</dbReference>
<accession>A0A9Q0XJW3</accession>
<dbReference type="Proteomes" id="UP001142489">
    <property type="component" value="Unassembled WGS sequence"/>
</dbReference>
<gene>
    <name evidence="1" type="ORF">JRQ81_003460</name>
</gene>
<proteinExistence type="predicted"/>
<comment type="caution">
    <text evidence="1">The sequence shown here is derived from an EMBL/GenBank/DDBJ whole genome shotgun (WGS) entry which is preliminary data.</text>
</comment>
<evidence type="ECO:0008006" key="3">
    <source>
        <dbReference type="Google" id="ProtNLM"/>
    </source>
</evidence>
<evidence type="ECO:0000313" key="2">
    <source>
        <dbReference type="Proteomes" id="UP001142489"/>
    </source>
</evidence>
<reference evidence="1" key="1">
    <citation type="journal article" date="2023" name="DNA Res.">
        <title>Chromosome-level genome assembly of Phrynocephalus forsythii using third-generation DNA sequencing and Hi-C analysis.</title>
        <authorList>
            <person name="Qi Y."/>
            <person name="Zhao W."/>
            <person name="Zhao Y."/>
            <person name="Niu C."/>
            <person name="Cao S."/>
            <person name="Zhang Y."/>
        </authorList>
    </citation>
    <scope>NUCLEOTIDE SEQUENCE</scope>
    <source>
        <tissue evidence="1">Muscle</tissue>
    </source>
</reference>
<organism evidence="1 2">
    <name type="scientific">Phrynocephalus forsythii</name>
    <dbReference type="NCBI Taxonomy" id="171643"/>
    <lineage>
        <taxon>Eukaryota</taxon>
        <taxon>Metazoa</taxon>
        <taxon>Chordata</taxon>
        <taxon>Craniata</taxon>
        <taxon>Vertebrata</taxon>
        <taxon>Euteleostomi</taxon>
        <taxon>Lepidosauria</taxon>
        <taxon>Squamata</taxon>
        <taxon>Bifurcata</taxon>
        <taxon>Unidentata</taxon>
        <taxon>Episquamata</taxon>
        <taxon>Toxicofera</taxon>
        <taxon>Iguania</taxon>
        <taxon>Acrodonta</taxon>
        <taxon>Agamidae</taxon>
        <taxon>Agaminae</taxon>
        <taxon>Phrynocephalus</taxon>
    </lineage>
</organism>
<keyword evidence="2" id="KW-1185">Reference proteome</keyword>
<evidence type="ECO:0000313" key="1">
    <source>
        <dbReference type="EMBL" id="KAJ7317298.1"/>
    </source>
</evidence>
<dbReference type="AlphaFoldDB" id="A0A9Q0XJW3"/>